<dbReference type="CDD" id="cd00827">
    <property type="entry name" value="init_cond_enzymes"/>
    <property type="match status" value="1"/>
</dbReference>
<evidence type="ECO:0000256" key="1">
    <source>
        <dbReference type="ARBA" id="ARBA00022679"/>
    </source>
</evidence>
<feature type="domain" description="Beta-ketoacyl-[acyl-carrier-protein] synthase III C-terminal" evidence="3">
    <location>
        <begin position="287"/>
        <end position="366"/>
    </location>
</feature>
<dbReference type="SUPFAM" id="SSF53901">
    <property type="entry name" value="Thiolase-like"/>
    <property type="match status" value="1"/>
</dbReference>
<evidence type="ECO:0000313" key="5">
    <source>
        <dbReference type="Proteomes" id="UP000278332"/>
    </source>
</evidence>
<keyword evidence="1" id="KW-0808">Transferase</keyword>
<dbReference type="AlphaFoldDB" id="A0A3M4WF18"/>
<dbReference type="PANTHER" id="PTHR34069">
    <property type="entry name" value="3-OXOACYL-[ACYL-CARRIER-PROTEIN] SYNTHASE 3"/>
    <property type="match status" value="1"/>
</dbReference>
<evidence type="ECO:0000313" key="4">
    <source>
        <dbReference type="EMBL" id="RMR61852.1"/>
    </source>
</evidence>
<dbReference type="RefSeq" id="WP_025260375.1">
    <property type="nucleotide sequence ID" value="NZ_BLVV01000001.1"/>
</dbReference>
<reference evidence="4 5" key="1">
    <citation type="submission" date="2018-08" db="EMBL/GenBank/DDBJ databases">
        <title>Recombination of ecologically and evolutionarily significant loci maintains genetic cohesion in the Pseudomonas syringae species complex.</title>
        <authorList>
            <person name="Dillon M."/>
            <person name="Thakur S."/>
            <person name="Almeida R.N.D."/>
            <person name="Weir B.S."/>
            <person name="Guttman D.S."/>
        </authorList>
    </citation>
    <scope>NUCLEOTIDE SEQUENCE [LARGE SCALE GENOMIC DNA]</scope>
    <source>
        <strain evidence="4 5">ICMP 6917</strain>
    </source>
</reference>
<dbReference type="InterPro" id="IPR013747">
    <property type="entry name" value="ACP_syn_III_C"/>
</dbReference>
<evidence type="ECO:0000256" key="2">
    <source>
        <dbReference type="ARBA" id="ARBA00023315"/>
    </source>
</evidence>
<dbReference type="EMBL" id="RBRY01000029">
    <property type="protein sequence ID" value="RMR61852.1"/>
    <property type="molecule type" value="Genomic_DNA"/>
</dbReference>
<dbReference type="GO" id="GO:0044550">
    <property type="term" value="P:secondary metabolite biosynthetic process"/>
    <property type="evidence" value="ECO:0007669"/>
    <property type="project" value="TreeGrafter"/>
</dbReference>
<dbReference type="OrthoDB" id="2514738at2"/>
<dbReference type="GO" id="GO:0016746">
    <property type="term" value="F:acyltransferase activity"/>
    <property type="evidence" value="ECO:0007669"/>
    <property type="project" value="UniProtKB-KW"/>
</dbReference>
<dbReference type="NCBIfam" id="NF005293">
    <property type="entry name" value="PRK06816.1"/>
    <property type="match status" value="1"/>
</dbReference>
<gene>
    <name evidence="4" type="ORF">ALP84_02534</name>
</gene>
<keyword evidence="2" id="KW-0012">Acyltransferase</keyword>
<name>A0A3M4WF18_PSECI</name>
<protein>
    <submittedName>
        <fullName evidence="4">3-Oxoacyl-synthase III domain-containing protein</fullName>
    </submittedName>
</protein>
<proteinExistence type="predicted"/>
<dbReference type="PANTHER" id="PTHR34069:SF2">
    <property type="entry name" value="BETA-KETOACYL-[ACYL-CARRIER-PROTEIN] SYNTHASE III"/>
    <property type="match status" value="1"/>
</dbReference>
<dbReference type="Gene3D" id="3.40.47.10">
    <property type="match status" value="2"/>
</dbReference>
<comment type="caution">
    <text evidence="4">The sequence shown here is derived from an EMBL/GenBank/DDBJ whole genome shotgun (WGS) entry which is preliminary data.</text>
</comment>
<dbReference type="Pfam" id="PF08541">
    <property type="entry name" value="ACP_syn_III_C"/>
    <property type="match status" value="1"/>
</dbReference>
<sequence>MSSSVYINRAATFLPGAPVSNDDMENILGTVAGKTSRVRQKILKSNGIRNRHYAIDPATHRLTHNNAQLTAEAVRNLRIENPVLSTLELLCCGTSSPDQIFPSHASMVHGELACPPCELASFSGVCLSGLSAIKYGYVSILSGLRHQAIATGSELASTFMQGKHFTEESESAIHELEAQPEIAFEKDFLRWMLSDGAGAVLLNDKPNPSGISLRIDWIEILSYANLLPVCMYAGAIKNKDGTLTGWREFNSYKELGEHSVFAIKQDVKLLNEHVVNITIAKGLQDILEKRALTPEEIDWFLPHYSSKFFRQRIYDSLKSINFEIPDERWYTNLERVGNIGAASIYFMLAELLNSEKLSNGDSILCFVPESGRFSTGFMKMTAIYQ</sequence>
<accession>A0A3M4WF18</accession>
<evidence type="ECO:0000259" key="3">
    <source>
        <dbReference type="Pfam" id="PF08541"/>
    </source>
</evidence>
<organism evidence="4 5">
    <name type="scientific">Pseudomonas cichorii</name>
    <dbReference type="NCBI Taxonomy" id="36746"/>
    <lineage>
        <taxon>Bacteria</taxon>
        <taxon>Pseudomonadati</taxon>
        <taxon>Pseudomonadota</taxon>
        <taxon>Gammaproteobacteria</taxon>
        <taxon>Pseudomonadales</taxon>
        <taxon>Pseudomonadaceae</taxon>
        <taxon>Pseudomonas</taxon>
    </lineage>
</organism>
<dbReference type="Proteomes" id="UP000278332">
    <property type="component" value="Unassembled WGS sequence"/>
</dbReference>
<dbReference type="InterPro" id="IPR016039">
    <property type="entry name" value="Thiolase-like"/>
</dbReference>
<dbReference type="GeneID" id="93659481"/>